<dbReference type="EMBL" id="JAUKUD010000003">
    <property type="protein sequence ID" value="KAK0750047.1"/>
    <property type="molecule type" value="Genomic_DNA"/>
</dbReference>
<evidence type="ECO:0000259" key="5">
    <source>
        <dbReference type="Pfam" id="PF08386"/>
    </source>
</evidence>
<reference evidence="6" key="1">
    <citation type="submission" date="2023-06" db="EMBL/GenBank/DDBJ databases">
        <title>Genome-scale phylogeny and comparative genomics of the fungal order Sordariales.</title>
        <authorList>
            <consortium name="Lawrence Berkeley National Laboratory"/>
            <person name="Hensen N."/>
            <person name="Bonometti L."/>
            <person name="Westerberg I."/>
            <person name="Brannstrom I.O."/>
            <person name="Guillou S."/>
            <person name="Cros-Aarteil S."/>
            <person name="Calhoun S."/>
            <person name="Haridas S."/>
            <person name="Kuo A."/>
            <person name="Mondo S."/>
            <person name="Pangilinan J."/>
            <person name="Riley R."/>
            <person name="LaButti K."/>
            <person name="Andreopoulos B."/>
            <person name="Lipzen A."/>
            <person name="Chen C."/>
            <person name="Yanf M."/>
            <person name="Daum C."/>
            <person name="Ng V."/>
            <person name="Clum A."/>
            <person name="Steindorff A."/>
            <person name="Ohm R."/>
            <person name="Martin F."/>
            <person name="Silar P."/>
            <person name="Natvig D."/>
            <person name="Lalanne C."/>
            <person name="Gautier V."/>
            <person name="Ament-velasquez S.L."/>
            <person name="Kruys A."/>
            <person name="Hutchinson M.I."/>
            <person name="Powell A.J."/>
            <person name="Barry K."/>
            <person name="Miller A.N."/>
            <person name="Grigoriev I.V."/>
            <person name="Debuchy R."/>
            <person name="Gladieux P."/>
            <person name="Thoren M.H."/>
            <person name="Johannesson H."/>
        </authorList>
    </citation>
    <scope>NUCLEOTIDE SEQUENCE</scope>
    <source>
        <strain evidence="6">SMH3187-1</strain>
    </source>
</reference>
<name>A0AA40K949_9PEZI</name>
<dbReference type="InterPro" id="IPR013595">
    <property type="entry name" value="Pept_S33_TAP-like_C"/>
</dbReference>
<keyword evidence="7" id="KW-1185">Reference proteome</keyword>
<proteinExistence type="inferred from homology"/>
<evidence type="ECO:0000259" key="4">
    <source>
        <dbReference type="Pfam" id="PF00561"/>
    </source>
</evidence>
<comment type="similarity">
    <text evidence="1">Belongs to the peptidase S33 family.</text>
</comment>
<dbReference type="InterPro" id="IPR029058">
    <property type="entry name" value="AB_hydrolase_fold"/>
</dbReference>
<dbReference type="Proteomes" id="UP001172155">
    <property type="component" value="Unassembled WGS sequence"/>
</dbReference>
<dbReference type="SUPFAM" id="SSF53474">
    <property type="entry name" value="alpha/beta-Hydrolases"/>
    <property type="match status" value="1"/>
</dbReference>
<dbReference type="InterPro" id="IPR000073">
    <property type="entry name" value="AB_hydrolase_1"/>
</dbReference>
<dbReference type="PANTHER" id="PTHR43248">
    <property type="entry name" value="2-SUCCINYL-6-HYDROXY-2,4-CYCLOHEXADIENE-1-CARBOXYLATE SYNTHASE"/>
    <property type="match status" value="1"/>
</dbReference>
<evidence type="ECO:0000313" key="7">
    <source>
        <dbReference type="Proteomes" id="UP001172155"/>
    </source>
</evidence>
<feature type="domain" description="AB hydrolase-1" evidence="4">
    <location>
        <begin position="183"/>
        <end position="236"/>
    </location>
</feature>
<gene>
    <name evidence="6" type="ORF">B0T18DRAFT_345204</name>
</gene>
<keyword evidence="3" id="KW-0732">Signal</keyword>
<dbReference type="InterPro" id="IPR051601">
    <property type="entry name" value="Serine_prot/Carboxylest_S33"/>
</dbReference>
<feature type="domain" description="Peptidase S33 tripeptidyl aminopeptidase-like C-terminal" evidence="5">
    <location>
        <begin position="398"/>
        <end position="500"/>
    </location>
</feature>
<evidence type="ECO:0000256" key="1">
    <source>
        <dbReference type="ARBA" id="ARBA00010088"/>
    </source>
</evidence>
<evidence type="ECO:0000256" key="3">
    <source>
        <dbReference type="SAM" id="SignalP"/>
    </source>
</evidence>
<organism evidence="6 7">
    <name type="scientific">Schizothecium vesticola</name>
    <dbReference type="NCBI Taxonomy" id="314040"/>
    <lineage>
        <taxon>Eukaryota</taxon>
        <taxon>Fungi</taxon>
        <taxon>Dikarya</taxon>
        <taxon>Ascomycota</taxon>
        <taxon>Pezizomycotina</taxon>
        <taxon>Sordariomycetes</taxon>
        <taxon>Sordariomycetidae</taxon>
        <taxon>Sordariales</taxon>
        <taxon>Schizotheciaceae</taxon>
        <taxon>Schizothecium</taxon>
    </lineage>
</organism>
<dbReference type="Pfam" id="PF00561">
    <property type="entry name" value="Abhydrolase_1"/>
    <property type="match status" value="1"/>
</dbReference>
<evidence type="ECO:0000313" key="6">
    <source>
        <dbReference type="EMBL" id="KAK0750047.1"/>
    </source>
</evidence>
<evidence type="ECO:0000256" key="2">
    <source>
        <dbReference type="ARBA" id="ARBA00022801"/>
    </source>
</evidence>
<dbReference type="Gene3D" id="3.40.50.1820">
    <property type="entry name" value="alpha/beta hydrolase"/>
    <property type="match status" value="1"/>
</dbReference>
<dbReference type="GO" id="GO:0016787">
    <property type="term" value="F:hydrolase activity"/>
    <property type="evidence" value="ECO:0007669"/>
    <property type="project" value="UniProtKB-KW"/>
</dbReference>
<dbReference type="PANTHER" id="PTHR43248:SF25">
    <property type="entry name" value="AB HYDROLASE-1 DOMAIN-CONTAINING PROTEIN-RELATED"/>
    <property type="match status" value="1"/>
</dbReference>
<feature type="chain" id="PRO_5041455318" evidence="3">
    <location>
        <begin position="16"/>
        <end position="507"/>
    </location>
</feature>
<dbReference type="AlphaFoldDB" id="A0AA40K949"/>
<dbReference type="Pfam" id="PF08386">
    <property type="entry name" value="Abhydrolase_4"/>
    <property type="match status" value="1"/>
</dbReference>
<sequence>MTLLGLLALASLASASPINDALKHQSRAESSIKWGPCPFNSSTLLPHECGTLTVPLDHSDPESTATLTLSLLRSRAVAKGGSKGSILFNFGGPGYPALKTLSASAVELHNRTGGQYDLVAGTGQTMPFSCFNTSAERAIAYLQYPSLPVNAYPNALVDNWANAEALNNVCATKNKNSPNGTLIGTAFVVRDMMNIVDALGEDGKLRFWGLSYGTVLGMTAAAMFPDRIDRLVLDGVVNVHNYYERFGIDADQLLSADGGWTALLQECIDAGTEKCALADVVATGEELATVLEDLAEDYKESPVAVGTTVLNGHRVKELYFIVAKYPDPKVVSVASVHIRSLLDKTNLTAVAAYYAGLSSGVAGSDDALSGIKCSDTIPRAKTLEEVRPEIEYAGRSSKFFGNDFQGLTLSCATWPWKAKEVYGGEFGGKTPKGVLFIGNTYDVATSMIAAHAMGDLFEGSAVLEQKGFGHTSLAQASKCSGQVVAKYFLDGTLPEKGKICDVDVSLF</sequence>
<keyword evidence="2" id="KW-0378">Hydrolase</keyword>
<comment type="caution">
    <text evidence="6">The sequence shown here is derived from an EMBL/GenBank/DDBJ whole genome shotgun (WGS) entry which is preliminary data.</text>
</comment>
<protein>
    <submittedName>
        <fullName evidence="6">TAP-like protein-domain-containing protein</fullName>
    </submittedName>
</protein>
<feature type="signal peptide" evidence="3">
    <location>
        <begin position="1"/>
        <end position="15"/>
    </location>
</feature>
<accession>A0AA40K949</accession>